<feature type="region of interest" description="Disordered" evidence="1">
    <location>
        <begin position="269"/>
        <end position="294"/>
    </location>
</feature>
<keyword evidence="2" id="KW-1133">Transmembrane helix</keyword>
<keyword evidence="4" id="KW-1185">Reference proteome</keyword>
<gene>
    <name evidence="3" type="ORF">GCM10009554_81870</name>
</gene>
<evidence type="ECO:0000256" key="1">
    <source>
        <dbReference type="SAM" id="MobiDB-lite"/>
    </source>
</evidence>
<feature type="transmembrane region" description="Helical" evidence="2">
    <location>
        <begin position="7"/>
        <end position="25"/>
    </location>
</feature>
<evidence type="ECO:0000313" key="3">
    <source>
        <dbReference type="EMBL" id="GAA0963038.1"/>
    </source>
</evidence>
<proteinExistence type="predicted"/>
<dbReference type="EMBL" id="BAAAHK010000025">
    <property type="protein sequence ID" value="GAA0963038.1"/>
    <property type="molecule type" value="Genomic_DNA"/>
</dbReference>
<evidence type="ECO:0000313" key="4">
    <source>
        <dbReference type="Proteomes" id="UP001500542"/>
    </source>
</evidence>
<keyword evidence="2" id="KW-0472">Membrane</keyword>
<sequence>MTSTQRALLTAAAVVAVSFLLAMILDLPAWVDAPVSTVVLVGLAVVWKEKKPTPVAAPAPPAPKPVDREPVFTSPPTRTIAGVRLPSASPDYQFQFSAIVQWSPVITGLRHADLGSVAVDALLSRAKALTATQQPSEETLNQHRLASLLGEPDIDEKGQVRTWATEIRLKLPDADFKHLQNITALQRRAQTLLLERQLEQDKRAYLRDDVLATPGSAVVWWLANNPGEVAQCVDLLGTLTRLSAAANDVPIETLERRWDSEHGPLALVVPELPGLSDKASEQAEDQGDQPSGQG</sequence>
<comment type="caution">
    <text evidence="3">The sequence shown here is derived from an EMBL/GenBank/DDBJ whole genome shotgun (WGS) entry which is preliminary data.</text>
</comment>
<name>A0ABN1RTP8_9ACTN</name>
<dbReference type="Proteomes" id="UP001500542">
    <property type="component" value="Unassembled WGS sequence"/>
</dbReference>
<evidence type="ECO:0000256" key="2">
    <source>
        <dbReference type="SAM" id="Phobius"/>
    </source>
</evidence>
<accession>A0ABN1RTP8</accession>
<dbReference type="RefSeq" id="WP_343983890.1">
    <property type="nucleotide sequence ID" value="NZ_BAAAHK010000025.1"/>
</dbReference>
<reference evidence="3 4" key="1">
    <citation type="journal article" date="2019" name="Int. J. Syst. Evol. Microbiol.">
        <title>The Global Catalogue of Microorganisms (GCM) 10K type strain sequencing project: providing services to taxonomists for standard genome sequencing and annotation.</title>
        <authorList>
            <consortium name="The Broad Institute Genomics Platform"/>
            <consortium name="The Broad Institute Genome Sequencing Center for Infectious Disease"/>
            <person name="Wu L."/>
            <person name="Ma J."/>
        </authorList>
    </citation>
    <scope>NUCLEOTIDE SEQUENCE [LARGE SCALE GENOMIC DNA]</scope>
    <source>
        <strain evidence="3 4">JCM 10977</strain>
    </source>
</reference>
<protein>
    <submittedName>
        <fullName evidence="3">Uncharacterized protein</fullName>
    </submittedName>
</protein>
<organism evidence="3 4">
    <name type="scientific">Kribbella koreensis</name>
    <dbReference type="NCBI Taxonomy" id="57909"/>
    <lineage>
        <taxon>Bacteria</taxon>
        <taxon>Bacillati</taxon>
        <taxon>Actinomycetota</taxon>
        <taxon>Actinomycetes</taxon>
        <taxon>Propionibacteriales</taxon>
        <taxon>Kribbellaceae</taxon>
        <taxon>Kribbella</taxon>
    </lineage>
</organism>
<keyword evidence="2" id="KW-0812">Transmembrane</keyword>